<organism evidence="3 4">
    <name type="scientific">Tengunoibacter tsumagoiensis</name>
    <dbReference type="NCBI Taxonomy" id="2014871"/>
    <lineage>
        <taxon>Bacteria</taxon>
        <taxon>Bacillati</taxon>
        <taxon>Chloroflexota</taxon>
        <taxon>Ktedonobacteria</taxon>
        <taxon>Ktedonobacterales</taxon>
        <taxon>Dictyobacteraceae</taxon>
        <taxon>Tengunoibacter</taxon>
    </lineage>
</organism>
<dbReference type="Proteomes" id="UP000287352">
    <property type="component" value="Unassembled WGS sequence"/>
</dbReference>
<sequence>MLYIYLLRTVQARKHHYLALRLRPYRALLSVLMPVFTFLIFLSVIALQFLHLSFVQAKGNEPASAVHGTLSPLIAQSRRVGDVKPTQQLTLSLGLMPRHSDQLEALLAAQRQGKLHEVLTAEEYEQQFGPDITTYNRARHFLQDSGFTVRQTAQHHLLITFSGPALLVEHVFHLSLQRYQAPSGESFIANLSDPLLPQSLAKQTISINALTEGPQQDCQLNTSAAMSQQEYLLWASATLQGETLSTIAGDSLQTLCAQDQDTFLRLPEHDATGARAILQISPGIAFTVKTHSVLPGKR</sequence>
<reference evidence="4" key="1">
    <citation type="submission" date="2018-12" db="EMBL/GenBank/DDBJ databases">
        <title>Tengunoibacter tsumagoiensis gen. nov., sp. nov., Dictyobacter kobayashii sp. nov., D. alpinus sp. nov., and D. joshuensis sp. nov. and description of Dictyobacteraceae fam. nov. within the order Ktedonobacterales isolated from Tengu-no-mugimeshi.</title>
        <authorList>
            <person name="Wang C.M."/>
            <person name="Zheng Y."/>
            <person name="Sakai Y."/>
            <person name="Toyoda A."/>
            <person name="Minakuchi Y."/>
            <person name="Abe K."/>
            <person name="Yokota A."/>
            <person name="Yabe S."/>
        </authorList>
    </citation>
    <scope>NUCLEOTIDE SEQUENCE [LARGE SCALE GENOMIC DNA]</scope>
    <source>
        <strain evidence="4">Uno3</strain>
    </source>
</reference>
<comment type="caution">
    <text evidence="3">The sequence shown here is derived from an EMBL/GenBank/DDBJ whole genome shotgun (WGS) entry which is preliminary data.</text>
</comment>
<dbReference type="SUPFAM" id="SSF54897">
    <property type="entry name" value="Protease propeptides/inhibitors"/>
    <property type="match status" value="1"/>
</dbReference>
<keyword evidence="1" id="KW-0812">Transmembrane</keyword>
<name>A0A402A4K5_9CHLR</name>
<dbReference type="Pfam" id="PF09286">
    <property type="entry name" value="Pro-kuma_activ"/>
    <property type="match status" value="1"/>
</dbReference>
<gene>
    <name evidence="3" type="ORF">KTT_39460</name>
</gene>
<evidence type="ECO:0000256" key="1">
    <source>
        <dbReference type="SAM" id="Phobius"/>
    </source>
</evidence>
<dbReference type="InterPro" id="IPR015366">
    <property type="entry name" value="S53_propep"/>
</dbReference>
<proteinExistence type="predicted"/>
<dbReference type="SMART" id="SM00944">
    <property type="entry name" value="Pro-kuma_activ"/>
    <property type="match status" value="1"/>
</dbReference>
<evidence type="ECO:0000259" key="2">
    <source>
        <dbReference type="SMART" id="SM00944"/>
    </source>
</evidence>
<dbReference type="CDD" id="cd11377">
    <property type="entry name" value="Pro-peptidase_S53"/>
    <property type="match status" value="1"/>
</dbReference>
<accession>A0A402A4K5</accession>
<evidence type="ECO:0000313" key="3">
    <source>
        <dbReference type="EMBL" id="GCE14087.1"/>
    </source>
</evidence>
<dbReference type="PANTHER" id="PTHR14218">
    <property type="entry name" value="PROTEASE S8 TRIPEPTIDYL PEPTIDASE I CLN2"/>
    <property type="match status" value="1"/>
</dbReference>
<protein>
    <recommendedName>
        <fullName evidence="2">Peptidase S53 activation domain-containing protein</fullName>
    </recommendedName>
</protein>
<keyword evidence="1" id="KW-0472">Membrane</keyword>
<keyword evidence="1" id="KW-1133">Transmembrane helix</keyword>
<dbReference type="PANTHER" id="PTHR14218:SF15">
    <property type="entry name" value="TRIPEPTIDYL-PEPTIDASE 1"/>
    <property type="match status" value="1"/>
</dbReference>
<keyword evidence="4" id="KW-1185">Reference proteome</keyword>
<feature type="transmembrane region" description="Helical" evidence="1">
    <location>
        <begin position="27"/>
        <end position="50"/>
    </location>
</feature>
<feature type="domain" description="Peptidase S53 activation" evidence="2">
    <location>
        <begin position="74"/>
        <end position="213"/>
    </location>
</feature>
<evidence type="ECO:0000313" key="4">
    <source>
        <dbReference type="Proteomes" id="UP000287352"/>
    </source>
</evidence>
<dbReference type="GO" id="GO:0008240">
    <property type="term" value="F:tripeptidyl-peptidase activity"/>
    <property type="evidence" value="ECO:0007669"/>
    <property type="project" value="TreeGrafter"/>
</dbReference>
<dbReference type="InterPro" id="IPR050819">
    <property type="entry name" value="Tripeptidyl-peptidase_I"/>
</dbReference>
<dbReference type="GO" id="GO:0006508">
    <property type="term" value="P:proteolysis"/>
    <property type="evidence" value="ECO:0007669"/>
    <property type="project" value="TreeGrafter"/>
</dbReference>
<dbReference type="EMBL" id="BIFR01000001">
    <property type="protein sequence ID" value="GCE14087.1"/>
    <property type="molecule type" value="Genomic_DNA"/>
</dbReference>
<dbReference type="AlphaFoldDB" id="A0A402A4K5"/>
<dbReference type="GO" id="GO:0004175">
    <property type="term" value="F:endopeptidase activity"/>
    <property type="evidence" value="ECO:0007669"/>
    <property type="project" value="TreeGrafter"/>
</dbReference>
<dbReference type="RefSeq" id="WP_161975619.1">
    <property type="nucleotide sequence ID" value="NZ_BIFR01000001.1"/>
</dbReference>